<reference evidence="2 3" key="1">
    <citation type="journal article" date="2018" name="Syst. Appl. Microbiol.">
        <title>Pseudomonas silesiensis sp. nov. strain A3T isolated from a biological pesticide sewage treatment plant and analysis of the complete genome sequence.</title>
        <authorList>
            <person name="Kaminski M.A."/>
            <person name="Furmanczyk E.M."/>
            <person name="Sobczak A."/>
            <person name="Dziembowski A."/>
            <person name="Lipinski L."/>
        </authorList>
    </citation>
    <scope>NUCLEOTIDE SEQUENCE [LARGE SCALE GENOMIC DNA]</scope>
    <source>
        <strain evidence="2 3">A3</strain>
    </source>
</reference>
<evidence type="ECO:0000313" key="3">
    <source>
        <dbReference type="Proteomes" id="UP000078354"/>
    </source>
</evidence>
<dbReference type="InterPro" id="IPR036388">
    <property type="entry name" value="WH-like_DNA-bd_sf"/>
</dbReference>
<gene>
    <name evidence="2" type="ORF">PMA3_20595</name>
</gene>
<dbReference type="Proteomes" id="UP000078354">
    <property type="component" value="Chromosome"/>
</dbReference>
<keyword evidence="3" id="KW-1185">Reference proteome</keyword>
<organism evidence="2 3">
    <name type="scientific">Pseudomonas silesiensis</name>
    <dbReference type="NCBI Taxonomy" id="1853130"/>
    <lineage>
        <taxon>Bacteria</taxon>
        <taxon>Pseudomonadati</taxon>
        <taxon>Pseudomonadota</taxon>
        <taxon>Gammaproteobacteria</taxon>
        <taxon>Pseudomonadales</taxon>
        <taxon>Pseudomonadaceae</taxon>
        <taxon>Pseudomonas</taxon>
    </lineage>
</organism>
<dbReference type="Pfam" id="PF22182">
    <property type="entry name" value="DUF6945"/>
    <property type="match status" value="1"/>
</dbReference>
<feature type="domain" description="DUF6945" evidence="1">
    <location>
        <begin position="14"/>
        <end position="87"/>
    </location>
</feature>
<sequence>MTAQFCKMTYLIMAATHWISAHTGEKISFTGDQKIMWVWMFQRFEHFKSKGREWFDNQADIVAATGTSESTVKRFMALLKTHGYITVETRRRQGFIQSNSYTILSDLVLWSPASECKSASVSTPVPVPTLDEPEERIPDYAPIVFTAPAPKVSLTPGPVVREVAPVVPRVNLPCDIPTGNDPVWEVRRSS</sequence>
<dbReference type="Gene3D" id="1.10.10.10">
    <property type="entry name" value="Winged helix-like DNA-binding domain superfamily/Winged helix DNA-binding domain"/>
    <property type="match status" value="1"/>
</dbReference>
<dbReference type="OrthoDB" id="7020326at2"/>
<dbReference type="EMBL" id="CP014870">
    <property type="protein sequence ID" value="ANJ57426.1"/>
    <property type="molecule type" value="Genomic_DNA"/>
</dbReference>
<evidence type="ECO:0000259" key="1">
    <source>
        <dbReference type="Pfam" id="PF22182"/>
    </source>
</evidence>
<dbReference type="AlphaFoldDB" id="A0A191YXF8"/>
<protein>
    <recommendedName>
        <fullName evidence="1">DUF6945 domain-containing protein</fullName>
    </recommendedName>
</protein>
<proteinExistence type="predicted"/>
<name>A0A191YXF8_9PSED</name>
<evidence type="ECO:0000313" key="2">
    <source>
        <dbReference type="EMBL" id="ANJ57426.1"/>
    </source>
</evidence>
<dbReference type="KEGG" id="psil:PMA3_20595"/>
<dbReference type="InterPro" id="IPR054027">
    <property type="entry name" value="DUF6945"/>
</dbReference>
<dbReference type="RefSeq" id="WP_064678917.1">
    <property type="nucleotide sequence ID" value="NZ_CP014870.1"/>
</dbReference>
<accession>A0A191YXF8</accession>